<dbReference type="PROSITE" id="PS51462">
    <property type="entry name" value="NUDIX"/>
    <property type="match status" value="1"/>
</dbReference>
<evidence type="ECO:0000313" key="4">
    <source>
        <dbReference type="EMBL" id="PJE50360.1"/>
    </source>
</evidence>
<evidence type="ECO:0000259" key="3">
    <source>
        <dbReference type="PROSITE" id="PS51462"/>
    </source>
</evidence>
<name>A0A2J0Q9Z9_9BACT</name>
<accession>A0A2J0Q9Z9</accession>
<dbReference type="GO" id="GO:0016787">
    <property type="term" value="F:hydrolase activity"/>
    <property type="evidence" value="ECO:0007669"/>
    <property type="project" value="UniProtKB-KW"/>
</dbReference>
<dbReference type="InterPro" id="IPR015797">
    <property type="entry name" value="NUDIX_hydrolase-like_dom_sf"/>
</dbReference>
<proteinExistence type="predicted"/>
<keyword evidence="1" id="KW-0378">Hydrolase</keyword>
<dbReference type="CDD" id="cd02883">
    <property type="entry name" value="NUDIX_Hydrolase"/>
    <property type="match status" value="1"/>
</dbReference>
<feature type="region of interest" description="Disordered" evidence="2">
    <location>
        <begin position="1"/>
        <end position="21"/>
    </location>
</feature>
<dbReference type="EMBL" id="PCXQ01000007">
    <property type="protein sequence ID" value="PJE50360.1"/>
    <property type="molecule type" value="Genomic_DNA"/>
</dbReference>
<dbReference type="SUPFAM" id="SSF55811">
    <property type="entry name" value="Nudix"/>
    <property type="match status" value="1"/>
</dbReference>
<dbReference type="AlphaFoldDB" id="A0A2J0Q9Z9"/>
<sequence>MRRKKSKRNVAGNRPWETPPEDMKHFAITADMFPPGQEYLAHDLAREHRMFEESGCLKDLEEHSDQTVVAIGLFDEKFILVDDQNKSGLGFPGGSVTPGEMPVKTLIREIGEEVDLSAEVFESYYVEFPVGETQEDPHIFSAYWVSFIGNKPNIKKFDKEEPITAIYLVSYDTILRLCQTNGILIHEGKRTKPILRNHRIAFLQMVELLNSRSENSEKEASYV</sequence>
<dbReference type="InterPro" id="IPR000086">
    <property type="entry name" value="NUDIX_hydrolase_dom"/>
</dbReference>
<organism evidence="4 5">
    <name type="scientific">Candidatus Yanofskybacteria bacterium CG10_big_fil_rev_8_21_14_0_10_36_16</name>
    <dbReference type="NCBI Taxonomy" id="1975096"/>
    <lineage>
        <taxon>Bacteria</taxon>
        <taxon>Candidatus Yanofskyibacteriota</taxon>
    </lineage>
</organism>
<dbReference type="PROSITE" id="PS00893">
    <property type="entry name" value="NUDIX_BOX"/>
    <property type="match status" value="1"/>
</dbReference>
<dbReference type="InterPro" id="IPR020084">
    <property type="entry name" value="NUDIX_hydrolase_CS"/>
</dbReference>
<protein>
    <recommendedName>
        <fullName evidence="3">Nudix hydrolase domain-containing protein</fullName>
    </recommendedName>
</protein>
<evidence type="ECO:0000256" key="2">
    <source>
        <dbReference type="SAM" id="MobiDB-lite"/>
    </source>
</evidence>
<evidence type="ECO:0000256" key="1">
    <source>
        <dbReference type="ARBA" id="ARBA00022801"/>
    </source>
</evidence>
<dbReference type="Proteomes" id="UP000228496">
    <property type="component" value="Unassembled WGS sequence"/>
</dbReference>
<comment type="caution">
    <text evidence="4">The sequence shown here is derived from an EMBL/GenBank/DDBJ whole genome shotgun (WGS) entry which is preliminary data.</text>
</comment>
<evidence type="ECO:0000313" key="5">
    <source>
        <dbReference type="Proteomes" id="UP000228496"/>
    </source>
</evidence>
<reference evidence="4 5" key="1">
    <citation type="submission" date="2017-09" db="EMBL/GenBank/DDBJ databases">
        <title>Depth-based differentiation of microbial function through sediment-hosted aquifers and enrichment of novel symbionts in the deep terrestrial subsurface.</title>
        <authorList>
            <person name="Probst A.J."/>
            <person name="Ladd B."/>
            <person name="Jarett J.K."/>
            <person name="Geller-Mcgrath D.E."/>
            <person name="Sieber C.M."/>
            <person name="Emerson J.B."/>
            <person name="Anantharaman K."/>
            <person name="Thomas B.C."/>
            <person name="Malmstrom R."/>
            <person name="Stieglmeier M."/>
            <person name="Klingl A."/>
            <person name="Woyke T."/>
            <person name="Ryan C.M."/>
            <person name="Banfield J.F."/>
        </authorList>
    </citation>
    <scope>NUCLEOTIDE SEQUENCE [LARGE SCALE GENOMIC DNA]</scope>
    <source>
        <strain evidence="4">CG10_big_fil_rev_8_21_14_0_10_36_16</strain>
    </source>
</reference>
<dbReference type="Gene3D" id="3.90.79.10">
    <property type="entry name" value="Nucleoside Triphosphate Pyrophosphohydrolase"/>
    <property type="match status" value="1"/>
</dbReference>
<dbReference type="Pfam" id="PF00293">
    <property type="entry name" value="NUDIX"/>
    <property type="match status" value="1"/>
</dbReference>
<feature type="domain" description="Nudix hydrolase" evidence="3">
    <location>
        <begin position="64"/>
        <end position="191"/>
    </location>
</feature>
<gene>
    <name evidence="4" type="ORF">COV29_04250</name>
</gene>